<accession>A0A139I1I6</accession>
<keyword evidence="3" id="KW-1185">Reference proteome</keyword>
<gene>
    <name evidence="2" type="ORF">AC579_6327</name>
</gene>
<dbReference type="EMBL" id="LFZO01000442">
    <property type="protein sequence ID" value="KXT08462.1"/>
    <property type="molecule type" value="Genomic_DNA"/>
</dbReference>
<sequence length="177" mass="19335">MDAYSTANYHTMMNALHLDLSGLCGGGRSFQLDPSALALSGFHSPAPDLNSLHRHVEGRQARETMLPRQESLTRAHTHHSSLHAISPQRQTNHSSGTLPSCSAHDLWSVFLHIHRCNSQQMRRRQAARQSSFPVLPPSSVQHATASTWTPSLTCTPLTQTLLSKGSGTAPRASTLLE</sequence>
<comment type="caution">
    <text evidence="2">The sequence shown here is derived from an EMBL/GenBank/DDBJ whole genome shotgun (WGS) entry which is preliminary data.</text>
</comment>
<feature type="region of interest" description="Disordered" evidence="1">
    <location>
        <begin position="67"/>
        <end position="97"/>
    </location>
</feature>
<dbReference type="AlphaFoldDB" id="A0A139I1I6"/>
<reference evidence="2 3" key="1">
    <citation type="submission" date="2015-07" db="EMBL/GenBank/DDBJ databases">
        <title>Comparative genomics of the Sigatoka disease complex on banana suggests a link between parallel evolutionary changes in Pseudocercospora fijiensis and Pseudocercospora eumusae and increased virulence on the banana host.</title>
        <authorList>
            <person name="Chang T.-C."/>
            <person name="Salvucci A."/>
            <person name="Crous P.W."/>
            <person name="Stergiopoulos I."/>
        </authorList>
    </citation>
    <scope>NUCLEOTIDE SEQUENCE [LARGE SCALE GENOMIC DNA]</scope>
    <source>
        <strain evidence="2 3">CBS 116634</strain>
    </source>
</reference>
<dbReference type="OrthoDB" id="3162439at2759"/>
<protein>
    <submittedName>
        <fullName evidence="2">Uncharacterized protein</fullName>
    </submittedName>
</protein>
<organism evidence="2 3">
    <name type="scientific">Pseudocercospora musae</name>
    <dbReference type="NCBI Taxonomy" id="113226"/>
    <lineage>
        <taxon>Eukaryota</taxon>
        <taxon>Fungi</taxon>
        <taxon>Dikarya</taxon>
        <taxon>Ascomycota</taxon>
        <taxon>Pezizomycotina</taxon>
        <taxon>Dothideomycetes</taxon>
        <taxon>Dothideomycetidae</taxon>
        <taxon>Mycosphaerellales</taxon>
        <taxon>Mycosphaerellaceae</taxon>
        <taxon>Pseudocercospora</taxon>
    </lineage>
</organism>
<evidence type="ECO:0000256" key="1">
    <source>
        <dbReference type="SAM" id="MobiDB-lite"/>
    </source>
</evidence>
<evidence type="ECO:0000313" key="3">
    <source>
        <dbReference type="Proteomes" id="UP000073492"/>
    </source>
</evidence>
<proteinExistence type="predicted"/>
<evidence type="ECO:0000313" key="2">
    <source>
        <dbReference type="EMBL" id="KXT08462.1"/>
    </source>
</evidence>
<dbReference type="Proteomes" id="UP000073492">
    <property type="component" value="Unassembled WGS sequence"/>
</dbReference>
<feature type="compositionally biased region" description="Polar residues" evidence="1">
    <location>
        <begin position="87"/>
        <end position="97"/>
    </location>
</feature>
<name>A0A139I1I6_9PEZI</name>